<comment type="caution">
    <text evidence="3">The sequence shown here is derived from an EMBL/GenBank/DDBJ whole genome shotgun (WGS) entry which is preliminary data.</text>
</comment>
<protein>
    <submittedName>
        <fullName evidence="3">Uncharacterized protein</fullName>
    </submittedName>
</protein>
<proteinExistence type="inferred from homology"/>
<dbReference type="PANTHER" id="PTHR43669">
    <property type="entry name" value="5-KETO-D-GLUCONATE 5-REDUCTASE"/>
    <property type="match status" value="1"/>
</dbReference>
<reference evidence="3" key="1">
    <citation type="submission" date="2023-03" db="EMBL/GenBank/DDBJ databases">
        <title>Massive genome expansion in bonnet fungi (Mycena s.s.) driven by repeated elements and novel gene families across ecological guilds.</title>
        <authorList>
            <consortium name="Lawrence Berkeley National Laboratory"/>
            <person name="Harder C.B."/>
            <person name="Miyauchi S."/>
            <person name="Viragh M."/>
            <person name="Kuo A."/>
            <person name="Thoen E."/>
            <person name="Andreopoulos B."/>
            <person name="Lu D."/>
            <person name="Skrede I."/>
            <person name="Drula E."/>
            <person name="Henrissat B."/>
            <person name="Morin E."/>
            <person name="Kohler A."/>
            <person name="Barry K."/>
            <person name="LaButti K."/>
            <person name="Morin E."/>
            <person name="Salamov A."/>
            <person name="Lipzen A."/>
            <person name="Mereny Z."/>
            <person name="Hegedus B."/>
            <person name="Baldrian P."/>
            <person name="Stursova M."/>
            <person name="Weitz H."/>
            <person name="Taylor A."/>
            <person name="Grigoriev I.V."/>
            <person name="Nagy L.G."/>
            <person name="Martin F."/>
            <person name="Kauserud H."/>
        </authorList>
    </citation>
    <scope>NUCLEOTIDE SEQUENCE</scope>
    <source>
        <strain evidence="3">CBHHK002</strain>
    </source>
</reference>
<dbReference type="EMBL" id="JARIHO010000011">
    <property type="protein sequence ID" value="KAJ7353675.1"/>
    <property type="molecule type" value="Genomic_DNA"/>
</dbReference>
<organism evidence="3 4">
    <name type="scientific">Mycena albidolilacea</name>
    <dbReference type="NCBI Taxonomy" id="1033008"/>
    <lineage>
        <taxon>Eukaryota</taxon>
        <taxon>Fungi</taxon>
        <taxon>Dikarya</taxon>
        <taxon>Basidiomycota</taxon>
        <taxon>Agaricomycotina</taxon>
        <taxon>Agaricomycetes</taxon>
        <taxon>Agaricomycetidae</taxon>
        <taxon>Agaricales</taxon>
        <taxon>Marasmiineae</taxon>
        <taxon>Mycenaceae</taxon>
        <taxon>Mycena</taxon>
    </lineage>
</organism>
<dbReference type="CDD" id="cd05233">
    <property type="entry name" value="SDR_c"/>
    <property type="match status" value="1"/>
</dbReference>
<dbReference type="InterPro" id="IPR036291">
    <property type="entry name" value="NAD(P)-bd_dom_sf"/>
</dbReference>
<dbReference type="SUPFAM" id="SSF51735">
    <property type="entry name" value="NAD(P)-binding Rossmann-fold domains"/>
    <property type="match status" value="1"/>
</dbReference>
<evidence type="ECO:0000313" key="3">
    <source>
        <dbReference type="EMBL" id="KAJ7353675.1"/>
    </source>
</evidence>
<comment type="similarity">
    <text evidence="1">Belongs to the short-chain dehydrogenases/reductases (SDR) family.</text>
</comment>
<sequence>MSQALIAFIIGAGKNVGEHTAAALKGKGYQVVLGSRAPVIDQVKKDGYFPVAVDVENPESVKRAFAQINQELGPPNVVIFNASISVAPPNPADPLTLPLETFKQHTDVGLSVYAAAQEAIRGFRSETHKGALKTFIVTGNPLPWIPATHLNWLGLNIEKTVQWRLMELLSHAYSKEGSRFYFASIVGETGDIVNPLSAFFTSGPQHAQVYLDLVTREDQADWDYRFTLEGKQWRK</sequence>
<keyword evidence="2" id="KW-0560">Oxidoreductase</keyword>
<dbReference type="InterPro" id="IPR002347">
    <property type="entry name" value="SDR_fam"/>
</dbReference>
<dbReference type="GO" id="GO:0016491">
    <property type="term" value="F:oxidoreductase activity"/>
    <property type="evidence" value="ECO:0007669"/>
    <property type="project" value="UniProtKB-KW"/>
</dbReference>
<name>A0AAD7AAX3_9AGAR</name>
<evidence type="ECO:0000256" key="1">
    <source>
        <dbReference type="ARBA" id="ARBA00006484"/>
    </source>
</evidence>
<evidence type="ECO:0000256" key="2">
    <source>
        <dbReference type="ARBA" id="ARBA00023002"/>
    </source>
</evidence>
<keyword evidence="4" id="KW-1185">Reference proteome</keyword>
<dbReference type="AlphaFoldDB" id="A0AAD7AAX3"/>
<dbReference type="Proteomes" id="UP001218218">
    <property type="component" value="Unassembled WGS sequence"/>
</dbReference>
<dbReference type="Gene3D" id="3.40.50.720">
    <property type="entry name" value="NAD(P)-binding Rossmann-like Domain"/>
    <property type="match status" value="1"/>
</dbReference>
<dbReference type="PANTHER" id="PTHR43669:SF4">
    <property type="entry name" value="SHORT-CHAIN DEHYDROGENASE"/>
    <property type="match status" value="1"/>
</dbReference>
<accession>A0AAD7AAX3</accession>
<gene>
    <name evidence="3" type="ORF">DFH08DRAFT_857460</name>
</gene>
<dbReference type="Pfam" id="PF00106">
    <property type="entry name" value="adh_short"/>
    <property type="match status" value="1"/>
</dbReference>
<evidence type="ECO:0000313" key="4">
    <source>
        <dbReference type="Proteomes" id="UP001218218"/>
    </source>
</evidence>